<reference evidence="1" key="1">
    <citation type="submission" date="2021-05" db="EMBL/GenBank/DDBJ databases">
        <authorList>
            <person name="Scholz U."/>
            <person name="Mascher M."/>
            <person name="Fiebig A."/>
        </authorList>
    </citation>
    <scope>NUCLEOTIDE SEQUENCE [LARGE SCALE GENOMIC DNA]</scope>
</reference>
<evidence type="ECO:0000313" key="1">
    <source>
        <dbReference type="EnsemblPlants" id="AVESA.00010b.r2.4AG0654390.1.CDS"/>
    </source>
</evidence>
<sequence>MRAPPGGFMASLLNNPSPSINVDGYDMVSMMNNAPGYGDSSRANTTHTTVQDSQGEETQNGMGNSIHKYVGVCRGTNIACLACQRELSTMMMACRMKRKMKLMCTVLLLLTLISSIFHPVRGHGGIDDGDEEGAPPVVDSSALRSKGLIAVKVWCLVILLVGTFLGGVSPYFYRWNEAFLLLGTQFAAGIFLGTALMHFLADATETFHGLTKNHYPFSFMLACAGFLLTMLSDIAIGTVARRTQKKNQVNQEEECADMEASVSGPAHRQHPMLMATTASSFEDAILLIVALCFHSIFEGIAIGVSATKGEAWRNLWTIGLHKIFAAVAMGIALLRMIPKRPFLMTVVYSLAFAVSSPLGVGIGIAIDATAEGLAADWTYAISMGIATGVFVYVAVNHLMAKGYRPQQPNYFDKPIFKFLGVLAGVAVMAVVMIWD</sequence>
<keyword evidence="2" id="KW-1185">Reference proteome</keyword>
<dbReference type="EnsemblPlants" id="AVESA.00010b.r2.4AG0654390.1">
    <property type="protein sequence ID" value="AVESA.00010b.r2.4AG0654390.1.CDS"/>
    <property type="gene ID" value="AVESA.00010b.r2.4AG0654390"/>
</dbReference>
<reference evidence="1" key="2">
    <citation type="submission" date="2025-09" db="UniProtKB">
        <authorList>
            <consortium name="EnsemblPlants"/>
        </authorList>
    </citation>
    <scope>IDENTIFICATION</scope>
</reference>
<proteinExistence type="predicted"/>
<accession>A0ACD5WQK3</accession>
<organism evidence="1 2">
    <name type="scientific">Avena sativa</name>
    <name type="common">Oat</name>
    <dbReference type="NCBI Taxonomy" id="4498"/>
    <lineage>
        <taxon>Eukaryota</taxon>
        <taxon>Viridiplantae</taxon>
        <taxon>Streptophyta</taxon>
        <taxon>Embryophyta</taxon>
        <taxon>Tracheophyta</taxon>
        <taxon>Spermatophyta</taxon>
        <taxon>Magnoliopsida</taxon>
        <taxon>Liliopsida</taxon>
        <taxon>Poales</taxon>
        <taxon>Poaceae</taxon>
        <taxon>BOP clade</taxon>
        <taxon>Pooideae</taxon>
        <taxon>Poodae</taxon>
        <taxon>Poeae</taxon>
        <taxon>Poeae Chloroplast Group 1 (Aveneae type)</taxon>
        <taxon>Aveninae</taxon>
        <taxon>Avena</taxon>
    </lineage>
</organism>
<evidence type="ECO:0000313" key="2">
    <source>
        <dbReference type="Proteomes" id="UP001732700"/>
    </source>
</evidence>
<name>A0ACD5WQK3_AVESA</name>
<protein>
    <submittedName>
        <fullName evidence="1">Uncharacterized protein</fullName>
    </submittedName>
</protein>
<dbReference type="Proteomes" id="UP001732700">
    <property type="component" value="Chromosome 4A"/>
</dbReference>